<evidence type="ECO:0000313" key="8">
    <source>
        <dbReference type="EMBL" id="TPX78420.1"/>
    </source>
</evidence>
<dbReference type="PIRSF" id="PIRSF036492">
    <property type="entry name" value="ALDH"/>
    <property type="match status" value="1"/>
</dbReference>
<keyword evidence="6" id="KW-0472">Membrane</keyword>
<keyword evidence="6" id="KW-1133">Transmembrane helix</keyword>
<gene>
    <name evidence="8" type="ORF">CcCBS67573_g00308</name>
</gene>
<feature type="active site" evidence="5">
    <location>
        <position position="221"/>
    </location>
</feature>
<dbReference type="GO" id="GO:0005737">
    <property type="term" value="C:cytoplasm"/>
    <property type="evidence" value="ECO:0007669"/>
    <property type="project" value="TreeGrafter"/>
</dbReference>
<dbReference type="OrthoDB" id="440325at2759"/>
<dbReference type="Proteomes" id="UP000320333">
    <property type="component" value="Unassembled WGS sequence"/>
</dbReference>
<keyword evidence="2 4" id="KW-0560">Oxidoreductase</keyword>
<dbReference type="EMBL" id="QEAP01000004">
    <property type="protein sequence ID" value="TPX78420.1"/>
    <property type="molecule type" value="Genomic_DNA"/>
</dbReference>
<feature type="transmembrane region" description="Helical" evidence="6">
    <location>
        <begin position="494"/>
        <end position="513"/>
    </location>
</feature>
<accession>A0A507FS83</accession>
<feature type="active site" evidence="5">
    <location>
        <position position="255"/>
    </location>
</feature>
<feature type="domain" description="Aldehyde dehydrogenase" evidence="7">
    <location>
        <begin position="12"/>
        <end position="443"/>
    </location>
</feature>
<dbReference type="InterPro" id="IPR016161">
    <property type="entry name" value="Ald_DH/histidinol_DH"/>
</dbReference>
<evidence type="ECO:0000256" key="4">
    <source>
        <dbReference type="PIRNR" id="PIRNR036492"/>
    </source>
</evidence>
<evidence type="ECO:0000256" key="6">
    <source>
        <dbReference type="SAM" id="Phobius"/>
    </source>
</evidence>
<dbReference type="Gene3D" id="3.40.309.10">
    <property type="entry name" value="Aldehyde Dehydrogenase, Chain A, domain 2"/>
    <property type="match status" value="1"/>
</dbReference>
<dbReference type="AlphaFoldDB" id="A0A507FS83"/>
<dbReference type="GO" id="GO:0004029">
    <property type="term" value="F:aldehyde dehydrogenase (NAD+) activity"/>
    <property type="evidence" value="ECO:0007669"/>
    <property type="project" value="TreeGrafter"/>
</dbReference>
<evidence type="ECO:0000256" key="3">
    <source>
        <dbReference type="ARBA" id="ARBA00023027"/>
    </source>
</evidence>
<dbReference type="PROSITE" id="PS00070">
    <property type="entry name" value="ALDEHYDE_DEHYDR_CYS"/>
    <property type="match status" value="1"/>
</dbReference>
<comment type="caution">
    <text evidence="8">The sequence shown here is derived from an EMBL/GenBank/DDBJ whole genome shotgun (WGS) entry which is preliminary data.</text>
</comment>
<dbReference type="Pfam" id="PF00171">
    <property type="entry name" value="Aldedh"/>
    <property type="match status" value="1"/>
</dbReference>
<keyword evidence="6" id="KW-0812">Transmembrane</keyword>
<dbReference type="InterPro" id="IPR016162">
    <property type="entry name" value="Ald_DH_N"/>
</dbReference>
<organism evidence="8 9">
    <name type="scientific">Chytriomyces confervae</name>
    <dbReference type="NCBI Taxonomy" id="246404"/>
    <lineage>
        <taxon>Eukaryota</taxon>
        <taxon>Fungi</taxon>
        <taxon>Fungi incertae sedis</taxon>
        <taxon>Chytridiomycota</taxon>
        <taxon>Chytridiomycota incertae sedis</taxon>
        <taxon>Chytridiomycetes</taxon>
        <taxon>Chytridiales</taxon>
        <taxon>Chytriomycetaceae</taxon>
        <taxon>Chytriomyces</taxon>
    </lineage>
</organism>
<dbReference type="SUPFAM" id="SSF53720">
    <property type="entry name" value="ALDH-like"/>
    <property type="match status" value="1"/>
</dbReference>
<evidence type="ECO:0000259" key="7">
    <source>
        <dbReference type="Pfam" id="PF00171"/>
    </source>
</evidence>
<dbReference type="PANTHER" id="PTHR43570:SF16">
    <property type="entry name" value="ALDEHYDE DEHYDROGENASE TYPE III, ISOFORM Q"/>
    <property type="match status" value="1"/>
</dbReference>
<dbReference type="CDD" id="cd07087">
    <property type="entry name" value="ALDH_F3-13-14_CALDH-like"/>
    <property type="match status" value="1"/>
</dbReference>
<dbReference type="FunFam" id="3.40.605.10:FF:000004">
    <property type="entry name" value="Aldehyde dehydrogenase"/>
    <property type="match status" value="1"/>
</dbReference>
<evidence type="ECO:0000256" key="1">
    <source>
        <dbReference type="ARBA" id="ARBA00009986"/>
    </source>
</evidence>
<dbReference type="Gene3D" id="3.40.605.10">
    <property type="entry name" value="Aldehyde Dehydrogenase, Chain A, domain 1"/>
    <property type="match status" value="1"/>
</dbReference>
<dbReference type="PANTHER" id="PTHR43570">
    <property type="entry name" value="ALDEHYDE DEHYDROGENASE"/>
    <property type="match status" value="1"/>
</dbReference>
<reference evidence="8 9" key="1">
    <citation type="journal article" date="2019" name="Sci. Rep.">
        <title>Comparative genomics of chytrid fungi reveal insights into the obligate biotrophic and pathogenic lifestyle of Synchytrium endobioticum.</title>
        <authorList>
            <person name="van de Vossenberg B.T.L.H."/>
            <person name="Warris S."/>
            <person name="Nguyen H.D.T."/>
            <person name="van Gent-Pelzer M.P.E."/>
            <person name="Joly D.L."/>
            <person name="van de Geest H.C."/>
            <person name="Bonants P.J.M."/>
            <person name="Smith D.S."/>
            <person name="Levesque C.A."/>
            <person name="van der Lee T.A.J."/>
        </authorList>
    </citation>
    <scope>NUCLEOTIDE SEQUENCE [LARGE SCALE GENOMIC DNA]</scope>
    <source>
        <strain evidence="8 9">CBS 675.73</strain>
    </source>
</reference>
<dbReference type="InterPro" id="IPR016160">
    <property type="entry name" value="Ald_DH_CS_CYS"/>
</dbReference>
<keyword evidence="3" id="KW-0520">NAD</keyword>
<dbReference type="GO" id="GO:0006081">
    <property type="term" value="P:aldehyde metabolic process"/>
    <property type="evidence" value="ECO:0007669"/>
    <property type="project" value="InterPro"/>
</dbReference>
<dbReference type="STRING" id="246404.A0A507FS83"/>
<dbReference type="InterPro" id="IPR012394">
    <property type="entry name" value="Aldehyde_DH_NAD(P)"/>
</dbReference>
<proteinExistence type="inferred from homology"/>
<sequence length="524" mass="58265">MQHDQAQHRPTDLDEIPKIVESLHAHFNTNKTKPIEWRREQLNKLYSFIIDQESLLAEALYKDLRKDASSIMADIMIVSREAAHTIEHLEEWTAPQASHKTLFTMFDNNQTLTEPLGVVCIIGAWNYPIQLVLGPMVAALAAGNCILLKPSEISTHCEALLAEWVPRIFDTDAVKIVTGGISCSTVLLQQKFDHIFYTGNGNVGRIIMQAAAKNLTPITLELGGKCPTYVDDAVNVDVVAKRLVWAKLLNAGQTCLAPDYVLVHKAVMPQLLAAVKKAISELYGLDTKNTAHYGRIINKNHTQRLAAVLERQLALSHSNVITGGEYDIDSHYVAPLVVAQVRETDPLMEDEIFGPLLPILEVENEDEAIRIINKRDHPLCLYINSDDKAVVRKIVGSTRSGTVSINDYLVNMIVSDLPFGGVGASGMGKYHGKSGILTFSNQRAMVWRKSDMLSEKIHELVYPPFGLKPLPFALVNYFTGYRKPSDFKLAFNRYVPVRFILGVVVVGLVFEIGRRVGRGGPFFA</sequence>
<dbReference type="FunFam" id="3.40.309.10:FF:000003">
    <property type="entry name" value="Aldehyde dehydrogenase"/>
    <property type="match status" value="1"/>
</dbReference>
<name>A0A507FS83_9FUNG</name>
<dbReference type="InterPro" id="IPR016163">
    <property type="entry name" value="Ald_DH_C"/>
</dbReference>
<comment type="similarity">
    <text evidence="1 4">Belongs to the aldehyde dehydrogenase family.</text>
</comment>
<evidence type="ECO:0000256" key="2">
    <source>
        <dbReference type="ARBA" id="ARBA00023002"/>
    </source>
</evidence>
<dbReference type="InterPro" id="IPR015590">
    <property type="entry name" value="Aldehyde_DH_dom"/>
</dbReference>
<evidence type="ECO:0000256" key="5">
    <source>
        <dbReference type="PIRSR" id="PIRSR036492-1"/>
    </source>
</evidence>
<keyword evidence="9" id="KW-1185">Reference proteome</keyword>
<protein>
    <recommendedName>
        <fullName evidence="4">Aldehyde dehydrogenase</fullName>
    </recommendedName>
</protein>
<evidence type="ECO:0000313" key="9">
    <source>
        <dbReference type="Proteomes" id="UP000320333"/>
    </source>
</evidence>